<feature type="domain" description="Response regulatory" evidence="3">
    <location>
        <begin position="1"/>
        <end position="43"/>
    </location>
</feature>
<dbReference type="Proteomes" id="UP000246661">
    <property type="component" value="Unassembled WGS sequence"/>
</dbReference>
<dbReference type="InterPro" id="IPR011006">
    <property type="entry name" value="CheY-like_superfamily"/>
</dbReference>
<dbReference type="RefSeq" id="WP_170149209.1">
    <property type="nucleotide sequence ID" value="NZ_QGTX01000001.1"/>
</dbReference>
<dbReference type="AlphaFoldDB" id="A0A317QL34"/>
<comment type="caution">
    <text evidence="1">Lacks conserved residue(s) required for the propagation of feature annotation.</text>
</comment>
<accession>A0A317QL34</accession>
<dbReference type="InterPro" id="IPR001789">
    <property type="entry name" value="Sig_transdc_resp-reg_receiver"/>
</dbReference>
<protein>
    <submittedName>
        <fullName evidence="4">Two-component system KDP operon response regulator KdpE/two-component system response regulator TctD</fullName>
    </submittedName>
</protein>
<sequence length="51" mass="5356">MDAVLTARTDSSDEVGALGAGADDHATEPFDMGELRALLRRKPGGPASRWS</sequence>
<evidence type="ECO:0000256" key="2">
    <source>
        <dbReference type="SAM" id="MobiDB-lite"/>
    </source>
</evidence>
<name>A0A317QL34_9ACTN</name>
<dbReference type="GO" id="GO:0000160">
    <property type="term" value="P:phosphorelay signal transduction system"/>
    <property type="evidence" value="ECO:0007669"/>
    <property type="project" value="InterPro"/>
</dbReference>
<organism evidence="4 5">
    <name type="scientific">Geodermatophilus normandii</name>
    <dbReference type="NCBI Taxonomy" id="1137989"/>
    <lineage>
        <taxon>Bacteria</taxon>
        <taxon>Bacillati</taxon>
        <taxon>Actinomycetota</taxon>
        <taxon>Actinomycetes</taxon>
        <taxon>Geodermatophilales</taxon>
        <taxon>Geodermatophilaceae</taxon>
        <taxon>Geodermatophilus</taxon>
    </lineage>
</organism>
<keyword evidence="5" id="KW-1185">Reference proteome</keyword>
<evidence type="ECO:0000313" key="4">
    <source>
        <dbReference type="EMBL" id="PWW23729.1"/>
    </source>
</evidence>
<comment type="caution">
    <text evidence="4">The sequence shown here is derived from an EMBL/GenBank/DDBJ whole genome shotgun (WGS) entry which is preliminary data.</text>
</comment>
<evidence type="ECO:0000259" key="3">
    <source>
        <dbReference type="PROSITE" id="PS50110"/>
    </source>
</evidence>
<dbReference type="SUPFAM" id="SSF52172">
    <property type="entry name" value="CheY-like"/>
    <property type="match status" value="1"/>
</dbReference>
<evidence type="ECO:0000256" key="1">
    <source>
        <dbReference type="PROSITE-ProRule" id="PRU00169"/>
    </source>
</evidence>
<dbReference type="Gene3D" id="6.10.250.690">
    <property type="match status" value="1"/>
</dbReference>
<proteinExistence type="predicted"/>
<evidence type="ECO:0000313" key="5">
    <source>
        <dbReference type="Proteomes" id="UP000246661"/>
    </source>
</evidence>
<dbReference type="EMBL" id="QGTX01000001">
    <property type="protein sequence ID" value="PWW23729.1"/>
    <property type="molecule type" value="Genomic_DNA"/>
</dbReference>
<gene>
    <name evidence="4" type="ORF">JD79_02905</name>
</gene>
<dbReference type="PROSITE" id="PS50110">
    <property type="entry name" value="RESPONSE_REGULATORY"/>
    <property type="match status" value="1"/>
</dbReference>
<feature type="region of interest" description="Disordered" evidence="2">
    <location>
        <begin position="1"/>
        <end position="29"/>
    </location>
</feature>
<reference evidence="5" key="1">
    <citation type="submission" date="2018-05" db="EMBL/GenBank/DDBJ databases">
        <authorList>
            <person name="Klenk H.-P."/>
            <person name="Huntemann M."/>
            <person name="Clum A."/>
            <person name="Pillay M."/>
            <person name="Palaniappan K."/>
            <person name="Varghese N."/>
            <person name="Mikhailova N."/>
            <person name="Stamatis D."/>
            <person name="Reddy T."/>
            <person name="Daum C."/>
            <person name="Shapiro N."/>
            <person name="Ivanova N."/>
            <person name="Kyrpides N."/>
            <person name="Woyke T."/>
        </authorList>
    </citation>
    <scope>NUCLEOTIDE SEQUENCE [LARGE SCALE GENOMIC DNA]</scope>
    <source>
        <strain evidence="5">DSM 45417</strain>
    </source>
</reference>